<dbReference type="RefSeq" id="WP_090215580.1">
    <property type="nucleotide sequence ID" value="NZ_LT629780.1"/>
</dbReference>
<reference evidence="10" key="1">
    <citation type="submission" date="2016-10" db="EMBL/GenBank/DDBJ databases">
        <authorList>
            <person name="Varghese N."/>
            <person name="Submissions S."/>
        </authorList>
    </citation>
    <scope>NUCLEOTIDE SEQUENCE [LARGE SCALE GENOMIC DNA]</scope>
    <source>
        <strain evidence="10">CCTCC 2012022</strain>
    </source>
</reference>
<dbReference type="Pfam" id="PF16363">
    <property type="entry name" value="GDP_Man_Dehyd"/>
    <property type="match status" value="1"/>
</dbReference>
<dbReference type="GO" id="GO:0008460">
    <property type="term" value="F:dTDP-glucose 4,6-dehydratase activity"/>
    <property type="evidence" value="ECO:0007669"/>
    <property type="project" value="UniProtKB-EC"/>
</dbReference>
<evidence type="ECO:0000256" key="1">
    <source>
        <dbReference type="ARBA" id="ARBA00001539"/>
    </source>
</evidence>
<dbReference type="EMBL" id="LT629780">
    <property type="protein sequence ID" value="SDU39872.1"/>
    <property type="molecule type" value="Genomic_DNA"/>
</dbReference>
<dbReference type="SUPFAM" id="SSF51735">
    <property type="entry name" value="NAD(P)-binding Rossmann-fold domains"/>
    <property type="match status" value="1"/>
</dbReference>
<dbReference type="InterPro" id="IPR020904">
    <property type="entry name" value="Sc_DH/Rdtase_CS"/>
</dbReference>
<keyword evidence="10" id="KW-1185">Reference proteome</keyword>
<dbReference type="NCBIfam" id="TIGR01181">
    <property type="entry name" value="dTDP_gluc_dehyt"/>
    <property type="match status" value="1"/>
</dbReference>
<sequence length="334" mass="36738">MPGKILITGGAGFIGSALIRQLIHGSDREIANLDKLTYAANPAALACVADSPRYRLHAVDVCDGSALARIFADFRPDAVIHLAAESHVDRSIDAPAPFVQTNLVGTFTLLEAARRYRDGLPAAAADAFRFLQVSTDEVYGDLGDGMAAFRETTPYAPSSPYSASKAGADHLVRAWQRTYGLPVLVSHCSNNYGPWQVREKLIPLMIDRALRGQPLPVYGDGAQVRDWLYVDDHVRALLAILERGRPGESYNVGAHAERRNLDVVGQLCDLLDELKPRPHGSYRQQIAFVADRPGHDRRYAIDAGKIAAELGWRPLESFASGLRKTVQWYLEQPR</sequence>
<keyword evidence="6 7" id="KW-0456">Lyase</keyword>
<proteinExistence type="inferred from homology"/>
<dbReference type="Gene3D" id="3.40.50.720">
    <property type="entry name" value="NAD(P)-binding Rossmann-like Domain"/>
    <property type="match status" value="1"/>
</dbReference>
<evidence type="ECO:0000256" key="7">
    <source>
        <dbReference type="RuleBase" id="RU004473"/>
    </source>
</evidence>
<evidence type="ECO:0000256" key="6">
    <source>
        <dbReference type="ARBA" id="ARBA00023239"/>
    </source>
</evidence>
<evidence type="ECO:0000256" key="4">
    <source>
        <dbReference type="ARBA" id="ARBA00011990"/>
    </source>
</evidence>
<dbReference type="CDD" id="cd05246">
    <property type="entry name" value="dTDP_GD_SDR_e"/>
    <property type="match status" value="1"/>
</dbReference>
<comment type="cofactor">
    <cofactor evidence="2 7">
        <name>NAD(+)</name>
        <dbReference type="ChEBI" id="CHEBI:57540"/>
    </cofactor>
</comment>
<organism evidence="9 10">
    <name type="scientific">Geopseudomonas guangdongensis</name>
    <dbReference type="NCBI Taxonomy" id="1245526"/>
    <lineage>
        <taxon>Bacteria</taxon>
        <taxon>Pseudomonadati</taxon>
        <taxon>Pseudomonadota</taxon>
        <taxon>Gammaproteobacteria</taxon>
        <taxon>Pseudomonadales</taxon>
        <taxon>Pseudomonadaceae</taxon>
        <taxon>Geopseudomonas</taxon>
    </lineage>
</organism>
<comment type="catalytic activity">
    <reaction evidence="1 7">
        <text>dTDP-alpha-D-glucose = dTDP-4-dehydro-6-deoxy-alpha-D-glucose + H2O</text>
        <dbReference type="Rhea" id="RHEA:17221"/>
        <dbReference type="ChEBI" id="CHEBI:15377"/>
        <dbReference type="ChEBI" id="CHEBI:57477"/>
        <dbReference type="ChEBI" id="CHEBI:57649"/>
        <dbReference type="EC" id="4.2.1.46"/>
    </reaction>
</comment>
<dbReference type="EC" id="4.2.1.46" evidence="4 7"/>
<evidence type="ECO:0000259" key="8">
    <source>
        <dbReference type="Pfam" id="PF16363"/>
    </source>
</evidence>
<dbReference type="InterPro" id="IPR005888">
    <property type="entry name" value="dTDP_Gluc_deHydtase"/>
</dbReference>
<protein>
    <recommendedName>
        <fullName evidence="4 7">dTDP-glucose 4,6-dehydratase</fullName>
        <ecNumber evidence="4 7">4.2.1.46</ecNumber>
    </recommendedName>
</protein>
<gene>
    <name evidence="9" type="ORF">SAMN05216580_2767</name>
</gene>
<dbReference type="STRING" id="1245526.SAMN05216580_2767"/>
<evidence type="ECO:0000256" key="3">
    <source>
        <dbReference type="ARBA" id="ARBA00008178"/>
    </source>
</evidence>
<name>A0A1H2I6U4_9GAMM</name>
<evidence type="ECO:0000313" key="9">
    <source>
        <dbReference type="EMBL" id="SDU39872.1"/>
    </source>
</evidence>
<evidence type="ECO:0000256" key="2">
    <source>
        <dbReference type="ARBA" id="ARBA00001911"/>
    </source>
</evidence>
<dbReference type="InterPro" id="IPR036291">
    <property type="entry name" value="NAD(P)-bd_dom_sf"/>
</dbReference>
<accession>A0A1H2I6U4</accession>
<dbReference type="PANTHER" id="PTHR43000">
    <property type="entry name" value="DTDP-D-GLUCOSE 4,6-DEHYDRATASE-RELATED"/>
    <property type="match status" value="1"/>
</dbReference>
<dbReference type="GO" id="GO:0009225">
    <property type="term" value="P:nucleotide-sugar metabolic process"/>
    <property type="evidence" value="ECO:0007669"/>
    <property type="project" value="InterPro"/>
</dbReference>
<evidence type="ECO:0000256" key="5">
    <source>
        <dbReference type="ARBA" id="ARBA00023027"/>
    </source>
</evidence>
<comment type="similarity">
    <text evidence="3 7">Belongs to the NAD(P)-dependent epimerase/dehydratase family. dTDP-glucose dehydratase subfamily.</text>
</comment>
<dbReference type="Gene3D" id="3.90.25.10">
    <property type="entry name" value="UDP-galactose 4-epimerase, domain 1"/>
    <property type="match status" value="1"/>
</dbReference>
<feature type="domain" description="NAD(P)-binding" evidence="8">
    <location>
        <begin position="6"/>
        <end position="325"/>
    </location>
</feature>
<dbReference type="OrthoDB" id="9803010at2"/>
<dbReference type="AlphaFoldDB" id="A0A1H2I6U4"/>
<keyword evidence="5" id="KW-0520">NAD</keyword>
<dbReference type="InterPro" id="IPR016040">
    <property type="entry name" value="NAD(P)-bd_dom"/>
</dbReference>
<evidence type="ECO:0000313" key="10">
    <source>
        <dbReference type="Proteomes" id="UP000243063"/>
    </source>
</evidence>
<dbReference type="PROSITE" id="PS00061">
    <property type="entry name" value="ADH_SHORT"/>
    <property type="match status" value="1"/>
</dbReference>
<dbReference type="Proteomes" id="UP000243063">
    <property type="component" value="Chromosome I"/>
</dbReference>